<dbReference type="AlphaFoldDB" id="A0A061S6V6"/>
<proteinExistence type="predicted"/>
<sequence length="128" mass="13643">LHRDWGPGGAPRLGECRGEALKVADAVHVPLPHVALQLGHDVALDEVRADGVDVGAGQVERRGPELDQVPHVLHRVDEGLCFLDAGHDVHHALVRERALHGINAAAACSCPLAFKMPSGPRWIFAPSS</sequence>
<feature type="non-terminal residue" evidence="1">
    <location>
        <position position="1"/>
    </location>
</feature>
<dbReference type="EMBL" id="GBEZ01006912">
    <property type="protein sequence ID" value="JAC78511.1"/>
    <property type="molecule type" value="Transcribed_RNA"/>
</dbReference>
<organism evidence="1">
    <name type="scientific">Tetraselmis sp. GSL018</name>
    <dbReference type="NCBI Taxonomy" id="582737"/>
    <lineage>
        <taxon>Eukaryota</taxon>
        <taxon>Viridiplantae</taxon>
        <taxon>Chlorophyta</taxon>
        <taxon>core chlorophytes</taxon>
        <taxon>Chlorodendrophyceae</taxon>
        <taxon>Chlorodendrales</taxon>
        <taxon>Chlorodendraceae</taxon>
        <taxon>Tetraselmis</taxon>
    </lineage>
</organism>
<protein>
    <submittedName>
        <fullName evidence="1">Uncharacterized protein</fullName>
    </submittedName>
</protein>
<accession>A0A061S6V6</accession>
<gene>
    <name evidence="1" type="ORF">TSPGSL018_14929</name>
</gene>
<name>A0A061S6V6_9CHLO</name>
<evidence type="ECO:0000313" key="1">
    <source>
        <dbReference type="EMBL" id="JAC78511.1"/>
    </source>
</evidence>
<reference evidence="1" key="1">
    <citation type="submission" date="2014-05" db="EMBL/GenBank/DDBJ databases">
        <title>The transcriptome of the halophilic microalga Tetraselmis sp. GSL018 isolated from the Great Salt Lake, Utah.</title>
        <authorList>
            <person name="Jinkerson R.E."/>
            <person name="D'Adamo S."/>
            <person name="Posewitz M.C."/>
        </authorList>
    </citation>
    <scope>NUCLEOTIDE SEQUENCE</scope>
    <source>
        <strain evidence="1">GSL018</strain>
    </source>
</reference>